<feature type="region of interest" description="Disordered" evidence="1">
    <location>
        <begin position="178"/>
        <end position="334"/>
    </location>
</feature>
<feature type="compositionally biased region" description="Basic and acidic residues" evidence="1">
    <location>
        <begin position="186"/>
        <end position="198"/>
    </location>
</feature>
<feature type="compositionally biased region" description="Polar residues" evidence="1">
    <location>
        <begin position="90"/>
        <end position="114"/>
    </location>
</feature>
<evidence type="ECO:0000313" key="2">
    <source>
        <dbReference type="EMBL" id="KAL1509130.1"/>
    </source>
</evidence>
<evidence type="ECO:0000313" key="3">
    <source>
        <dbReference type="Proteomes" id="UP001566132"/>
    </source>
</evidence>
<feature type="compositionally biased region" description="Basic and acidic residues" evidence="1">
    <location>
        <begin position="40"/>
        <end position="50"/>
    </location>
</feature>
<feature type="region of interest" description="Disordered" evidence="1">
    <location>
        <begin position="40"/>
        <end position="159"/>
    </location>
</feature>
<feature type="compositionally biased region" description="Basic and acidic residues" evidence="1">
    <location>
        <begin position="116"/>
        <end position="128"/>
    </location>
</feature>
<accession>A0ABD1F1K1</accession>
<reference evidence="2 3" key="1">
    <citation type="submission" date="2024-05" db="EMBL/GenBank/DDBJ databases">
        <title>Genetic variation in Jamaican populations of the coffee berry borer (Hypothenemus hampei).</title>
        <authorList>
            <person name="Errbii M."/>
            <person name="Myrie A."/>
        </authorList>
    </citation>
    <scope>NUCLEOTIDE SEQUENCE [LARGE SCALE GENOMIC DNA]</scope>
    <source>
        <strain evidence="2">JA-Hopewell-2020-01-JO</strain>
        <tissue evidence="2">Whole body</tissue>
    </source>
</reference>
<feature type="region of interest" description="Disordered" evidence="1">
    <location>
        <begin position="1"/>
        <end position="25"/>
    </location>
</feature>
<dbReference type="EMBL" id="JBDJPC010000003">
    <property type="protein sequence ID" value="KAL1509130.1"/>
    <property type="molecule type" value="Genomic_DNA"/>
</dbReference>
<comment type="caution">
    <text evidence="2">The sequence shown here is derived from an EMBL/GenBank/DDBJ whole genome shotgun (WGS) entry which is preliminary data.</text>
</comment>
<feature type="compositionally biased region" description="Basic and acidic residues" evidence="1">
    <location>
        <begin position="137"/>
        <end position="146"/>
    </location>
</feature>
<dbReference type="AlphaFoldDB" id="A0ABD1F1K1"/>
<feature type="compositionally biased region" description="Basic and acidic residues" evidence="1">
    <location>
        <begin position="70"/>
        <end position="89"/>
    </location>
</feature>
<name>A0ABD1F1K1_HYPHA</name>
<proteinExistence type="predicted"/>
<keyword evidence="3" id="KW-1185">Reference proteome</keyword>
<evidence type="ECO:0000256" key="1">
    <source>
        <dbReference type="SAM" id="MobiDB-lite"/>
    </source>
</evidence>
<dbReference type="Proteomes" id="UP001566132">
    <property type="component" value="Unassembled WGS sequence"/>
</dbReference>
<feature type="compositionally biased region" description="Acidic residues" evidence="1">
    <location>
        <begin position="260"/>
        <end position="279"/>
    </location>
</feature>
<feature type="compositionally biased region" description="Basic residues" evidence="1">
    <location>
        <begin position="210"/>
        <end position="224"/>
    </location>
</feature>
<sequence length="334" mass="38204">MTDQEQPRKPHVVRKNPALRPHPGVQKAIQNFGVLDLREFLDKKHQDQDSKPQSNKKLPPPDPSYNYLKDPSRDHARSQRDDKPKKNPDRSLSSKNAQKKPQQTNKDQGFTYTSPKYRETKKELRFSDHTQVLTESDSQKQSDGFKGRNTSEGFKGRVKEDKIENPVNIKIELSTETGQRNYTLDENTKIPDIKHVPDHIPNQRPYKGQFRGRGRGRGNFRRPRGFNTENKQDKDDKNVASSESIKSNQIGKNTELHDVDEQELVNEQEDSFDNEEFEDSITMSSNEHPNEDSGTSFNPDLRVSPTADSSKCDGDVEESVALKETTNEENSSAK</sequence>
<feature type="compositionally biased region" description="Polar residues" evidence="1">
    <location>
        <begin position="239"/>
        <end position="252"/>
    </location>
</feature>
<gene>
    <name evidence="2" type="ORF">ABEB36_003918</name>
</gene>
<protein>
    <submittedName>
        <fullName evidence="2">Uncharacterized protein</fullName>
    </submittedName>
</protein>
<organism evidence="2 3">
    <name type="scientific">Hypothenemus hampei</name>
    <name type="common">Coffee berry borer</name>
    <dbReference type="NCBI Taxonomy" id="57062"/>
    <lineage>
        <taxon>Eukaryota</taxon>
        <taxon>Metazoa</taxon>
        <taxon>Ecdysozoa</taxon>
        <taxon>Arthropoda</taxon>
        <taxon>Hexapoda</taxon>
        <taxon>Insecta</taxon>
        <taxon>Pterygota</taxon>
        <taxon>Neoptera</taxon>
        <taxon>Endopterygota</taxon>
        <taxon>Coleoptera</taxon>
        <taxon>Polyphaga</taxon>
        <taxon>Cucujiformia</taxon>
        <taxon>Curculionidae</taxon>
        <taxon>Scolytinae</taxon>
        <taxon>Hypothenemus</taxon>
    </lineage>
</organism>
<feature type="compositionally biased region" description="Polar residues" evidence="1">
    <location>
        <begin position="281"/>
        <end position="298"/>
    </location>
</feature>